<gene>
    <name evidence="1" type="ORF">YBY_30110</name>
</gene>
<dbReference type="EMBL" id="AP019537">
    <property type="protein sequence ID" value="BBJ05162.1"/>
    <property type="molecule type" value="Genomic_DNA"/>
</dbReference>
<reference evidence="1" key="1">
    <citation type="submission" date="2019-03" db="EMBL/GenBank/DDBJ databases">
        <title>Whole genome analysis of nitrate-reducing bacteria Marinobacter hydrocarbonoclasticus YB03.</title>
        <authorList>
            <person name="Azam A.H."/>
            <person name="Yuk S.R."/>
            <person name="Kamarisima K."/>
            <person name="Miyanaga K."/>
            <person name="Tanji Y."/>
        </authorList>
    </citation>
    <scope>NUCLEOTIDE SEQUENCE</scope>
    <source>
        <strain evidence="1">YB03</strain>
    </source>
</reference>
<name>A0A455WH28_MARNT</name>
<dbReference type="PIRSF" id="PIRSF007056">
    <property type="entry name" value="UCP007056"/>
    <property type="match status" value="1"/>
</dbReference>
<evidence type="ECO:0008006" key="2">
    <source>
        <dbReference type="Google" id="ProtNLM"/>
    </source>
</evidence>
<dbReference type="InterPro" id="IPR012036">
    <property type="entry name" value="Phage_Mu_Gp28"/>
</dbReference>
<proteinExistence type="predicted"/>
<protein>
    <recommendedName>
        <fullName evidence="2">Mu-like prophage FluMu protein gp28</fullName>
    </recommendedName>
</protein>
<sequence length="559" mass="62750">MAMKPLSSTVRVLDWEELPARARDIPEGFNPLDEGVLMRHQSEFLKMPQSIVAVPKGRRTGMTFAKALDSTLIAASRRSAGGDNVFYIGDTKEKGLEFIGYCAKFARVIAEAQGQGVSGIEEFLFEDQDDRGNSKHITAYRIRFSSGFQVTALSSRPANIRGLQGIVVIDEAAFHQDVQGVLDAATALLIWGGKIVVISSHNGKSNPFNQFCKDIEEGRYGDDAAVYTVTFDNAVENGLYERVCMMKREQPTPEGKIKWYSRIRNSYGPRKAAMREELDAVPRDGSGVCLPGVWIDAAMREERPVLRLVLDDDFVKKSDEERRSWCQAWIADHLDPLLEQLDPRYRWVFGDDFARHRDFSILVPLGITGTLKRHCPWVLELQNVPTRQQEQIKWHIIERLPNWRGGAMDATGSGQILAEYTADKFGHDNVHQIMLSRAWYGLWMPKMIQWFEDGVIDLPRDANLESDLRAIVDVDGIPMIPSVRKADLKEPELYRHGDFAIALALACFASLNQRQPIPIDYLSTGPRPSMTGLGDERPVASITDTGFGTVAGTNDFRGF</sequence>
<organism evidence="1">
    <name type="scientific">Marinobacter nauticus</name>
    <name type="common">Marinobacter hydrocarbonoclasticus</name>
    <name type="synonym">Marinobacter aquaeolei</name>
    <dbReference type="NCBI Taxonomy" id="2743"/>
    <lineage>
        <taxon>Bacteria</taxon>
        <taxon>Pseudomonadati</taxon>
        <taxon>Pseudomonadota</taxon>
        <taxon>Gammaproteobacteria</taxon>
        <taxon>Pseudomonadales</taxon>
        <taxon>Marinobacteraceae</taxon>
        <taxon>Marinobacter</taxon>
    </lineage>
</organism>
<dbReference type="Gene3D" id="3.40.50.300">
    <property type="entry name" value="P-loop containing nucleotide triphosphate hydrolases"/>
    <property type="match status" value="1"/>
</dbReference>
<dbReference type="Gene3D" id="3.30.420.240">
    <property type="match status" value="1"/>
</dbReference>
<accession>A0A455WH28</accession>
<dbReference type="InterPro" id="IPR027417">
    <property type="entry name" value="P-loop_NTPase"/>
</dbReference>
<evidence type="ECO:0000313" key="1">
    <source>
        <dbReference type="EMBL" id="BBJ05162.1"/>
    </source>
</evidence>
<dbReference type="AlphaFoldDB" id="A0A455WH28"/>